<dbReference type="RefSeq" id="WP_102825493.1">
    <property type="nucleotide sequence ID" value="NZ_CP139348.1"/>
</dbReference>
<name>A0A2N8RZ06_STUST</name>
<feature type="transmembrane region" description="Helical" evidence="1">
    <location>
        <begin position="226"/>
        <end position="252"/>
    </location>
</feature>
<dbReference type="OrthoDB" id="6680161at2"/>
<feature type="transmembrane region" description="Helical" evidence="1">
    <location>
        <begin position="200"/>
        <end position="220"/>
    </location>
</feature>
<keyword evidence="1" id="KW-1133">Transmembrane helix</keyword>
<proteinExistence type="predicted"/>
<protein>
    <submittedName>
        <fullName evidence="2">Uncharacterized protein</fullName>
    </submittedName>
</protein>
<accession>A0A2N8RZ06</accession>
<keyword evidence="1" id="KW-0472">Membrane</keyword>
<feature type="transmembrane region" description="Helical" evidence="1">
    <location>
        <begin position="89"/>
        <end position="108"/>
    </location>
</feature>
<sequence length="353" mass="40802">MEKSAAASATEAIQGRFKSSEEWVRQEENRDAELERSLTHEWNLKAWKRRQLRFRVQYFLLLNVCIAIAVLGLDASNSNYLDHFLQSKYSLIAAIILYLCSVIMLFVMPYRSFYFDSFSEIDRRHQESKAEMSTIAEAKVDELADVLTQAIDQATETISTDSKDSKRPEFDHYLKRIISDLDKQISLSDEKASKLLDKGVGYLGAGLFFYIISILFWQFWARGDELSAVVALGMFSCTITFVVIEFLAAWFLKQYRSFIDSSLSYARVKSHYDRCLLSYYALREFSSTAEDSAVLRSEMLEYLKREAHWPDAKQINDNDFNYMLESMNSITSAVDKFRGLVKKPKKVNVKEPS</sequence>
<reference evidence="2 3" key="1">
    <citation type="submission" date="2018-01" db="EMBL/GenBank/DDBJ databases">
        <title>Denitrification phenotypes of diverse strains of Pseudomonas stutzeri.</title>
        <authorList>
            <person name="Milligan D.A."/>
            <person name="Bergaust L."/>
            <person name="Bakken L.R."/>
            <person name="Frostegard A."/>
        </authorList>
    </citation>
    <scope>NUCLEOTIDE SEQUENCE [LARGE SCALE GENOMIC DNA]</scope>
    <source>
        <strain evidence="2 3">KC</strain>
    </source>
</reference>
<feature type="transmembrane region" description="Helical" evidence="1">
    <location>
        <begin position="58"/>
        <end position="77"/>
    </location>
</feature>
<dbReference type="EMBL" id="POUN01000004">
    <property type="protein sequence ID" value="PNF79603.1"/>
    <property type="molecule type" value="Genomic_DNA"/>
</dbReference>
<evidence type="ECO:0000313" key="2">
    <source>
        <dbReference type="EMBL" id="PNF79603.1"/>
    </source>
</evidence>
<gene>
    <name evidence="2" type="ORF">CXK92_13210</name>
</gene>
<evidence type="ECO:0000256" key="1">
    <source>
        <dbReference type="SAM" id="Phobius"/>
    </source>
</evidence>
<comment type="caution">
    <text evidence="2">The sequence shown here is derived from an EMBL/GenBank/DDBJ whole genome shotgun (WGS) entry which is preliminary data.</text>
</comment>
<dbReference type="Proteomes" id="UP000235925">
    <property type="component" value="Unassembled WGS sequence"/>
</dbReference>
<organism evidence="2 3">
    <name type="scientific">Stutzerimonas stutzeri</name>
    <name type="common">Pseudomonas stutzeri</name>
    <dbReference type="NCBI Taxonomy" id="316"/>
    <lineage>
        <taxon>Bacteria</taxon>
        <taxon>Pseudomonadati</taxon>
        <taxon>Pseudomonadota</taxon>
        <taxon>Gammaproteobacteria</taxon>
        <taxon>Pseudomonadales</taxon>
        <taxon>Pseudomonadaceae</taxon>
        <taxon>Stutzerimonas</taxon>
    </lineage>
</organism>
<evidence type="ECO:0000313" key="3">
    <source>
        <dbReference type="Proteomes" id="UP000235925"/>
    </source>
</evidence>
<dbReference type="AlphaFoldDB" id="A0A2N8RZ06"/>
<keyword evidence="1" id="KW-0812">Transmembrane</keyword>